<accession>A0A0P0IQQ4</accession>
<dbReference type="Proteomes" id="UP000065734">
    <property type="component" value="Chromosome I"/>
</dbReference>
<keyword evidence="3" id="KW-1185">Reference proteome</keyword>
<dbReference type="AlphaFoldDB" id="A0A0P0IQQ4"/>
<feature type="transmembrane region" description="Helical" evidence="1">
    <location>
        <begin position="16"/>
        <end position="40"/>
    </location>
</feature>
<feature type="transmembrane region" description="Helical" evidence="1">
    <location>
        <begin position="83"/>
        <end position="111"/>
    </location>
</feature>
<evidence type="ECO:0000313" key="2">
    <source>
        <dbReference type="EMBL" id="CUU42031.1"/>
    </source>
</evidence>
<keyword evidence="1" id="KW-0812">Transmembrane</keyword>
<gene>
    <name evidence="2" type="ORF">BVIRIDIS_10320</name>
</gene>
<dbReference type="STRING" id="1079.BVIR_1587"/>
<keyword evidence="1" id="KW-1133">Transmembrane helix</keyword>
<protein>
    <submittedName>
        <fullName evidence="2">Uncharacterized protein</fullName>
    </submittedName>
</protein>
<name>A0A0P0IQQ4_BLAVI</name>
<organism evidence="2 3">
    <name type="scientific">Blastochloris viridis</name>
    <name type="common">Rhodopseudomonas viridis</name>
    <dbReference type="NCBI Taxonomy" id="1079"/>
    <lineage>
        <taxon>Bacteria</taxon>
        <taxon>Pseudomonadati</taxon>
        <taxon>Pseudomonadota</taxon>
        <taxon>Alphaproteobacteria</taxon>
        <taxon>Hyphomicrobiales</taxon>
        <taxon>Blastochloridaceae</taxon>
        <taxon>Blastochloris</taxon>
    </lineage>
</organism>
<sequence length="120" mass="12812">MSARAVARAARRGAGWVLAAGALALVLAVTWWGLIFGLMIEAGVLTVREAGWCMGDTSGLCRALATLCTADHPLGLKTYSPELFWASLCLLAAGAFGRLLALFFTPTLASLPTLRFRSWR</sequence>
<dbReference type="EMBL" id="LN907867">
    <property type="protein sequence ID" value="CUU42031.1"/>
    <property type="molecule type" value="Genomic_DNA"/>
</dbReference>
<dbReference type="KEGG" id="bvr:BVIR_1587"/>
<dbReference type="RefSeq" id="WP_060833006.1">
    <property type="nucleotide sequence ID" value="NZ_AP014854.2"/>
</dbReference>
<evidence type="ECO:0000313" key="3">
    <source>
        <dbReference type="Proteomes" id="UP000065734"/>
    </source>
</evidence>
<evidence type="ECO:0000256" key="1">
    <source>
        <dbReference type="SAM" id="Phobius"/>
    </source>
</evidence>
<keyword evidence="1" id="KW-0472">Membrane</keyword>
<proteinExistence type="predicted"/>
<reference evidence="3" key="1">
    <citation type="journal article" date="2016" name="Genome Announc.">
        <title>Revised genome sequence of the purple photosynthetic bacterium Blastochloris viridis.</title>
        <authorList>
            <person name="Liu L.N."/>
            <person name="Faulkner M."/>
            <person name="Liu X."/>
            <person name="Huang F."/>
            <person name="Darby A.C."/>
            <person name="Hall N."/>
        </authorList>
    </citation>
    <scope>NUCLEOTIDE SEQUENCE [LARGE SCALE GENOMIC DNA]</scope>
    <source>
        <strain evidence="3">ATCC 19567 / DSM 133 / F</strain>
    </source>
</reference>